<proteinExistence type="predicted"/>
<dbReference type="Proteomes" id="UP000244792">
    <property type="component" value="Chromosome"/>
</dbReference>
<dbReference type="AlphaFoldDB" id="A0A2R4VYF3"/>
<dbReference type="GO" id="GO:0003677">
    <property type="term" value="F:DNA binding"/>
    <property type="evidence" value="ECO:0007669"/>
    <property type="project" value="UniProtKB-KW"/>
</dbReference>
<dbReference type="EMBL" id="CP020921">
    <property type="protein sequence ID" value="AWB09589.1"/>
    <property type="molecule type" value="Genomic_DNA"/>
</dbReference>
<dbReference type="Gene3D" id="1.10.10.10">
    <property type="entry name" value="Winged helix-like DNA-binding domain superfamily/Winged helix DNA-binding domain"/>
    <property type="match status" value="1"/>
</dbReference>
<dbReference type="PROSITE" id="PS01332">
    <property type="entry name" value="HTH_RRF2_1"/>
    <property type="match status" value="1"/>
</dbReference>
<organism evidence="2 3">
    <name type="scientific">Thermodesulfobium acidiphilum</name>
    <dbReference type="NCBI Taxonomy" id="1794699"/>
    <lineage>
        <taxon>Bacteria</taxon>
        <taxon>Pseudomonadati</taxon>
        <taxon>Thermodesulfobiota</taxon>
        <taxon>Thermodesulfobiia</taxon>
        <taxon>Thermodesulfobiales</taxon>
        <taxon>Thermodesulfobiaceae</taxon>
        <taxon>Thermodesulfobium</taxon>
    </lineage>
</organism>
<keyword evidence="1" id="KW-0238">DNA-binding</keyword>
<dbReference type="SUPFAM" id="SSF46785">
    <property type="entry name" value="Winged helix' DNA-binding domain"/>
    <property type="match status" value="1"/>
</dbReference>
<evidence type="ECO:0000313" key="2">
    <source>
        <dbReference type="EMBL" id="AWB09589.1"/>
    </source>
</evidence>
<protein>
    <submittedName>
        <fullName evidence="2">Transcriptional regulator, BadM/Rrf2 family</fullName>
    </submittedName>
</protein>
<reference evidence="2 3" key="1">
    <citation type="submission" date="2017-04" db="EMBL/GenBank/DDBJ databases">
        <title>Genomic insights into metabolism of Thermodesulfobium acidiphilum.</title>
        <authorList>
            <person name="Toshchakov S.V."/>
            <person name="Frolov E.N."/>
            <person name="Kublanov I.V."/>
            <person name="Samarov N.I."/>
            <person name="Novikov A."/>
            <person name="Lebedinsky A.V."/>
            <person name="Bonch-Osmolovskaya E.A."/>
            <person name="Chernyh N.A."/>
        </authorList>
    </citation>
    <scope>NUCLEOTIDE SEQUENCE [LARGE SCALE GENOMIC DNA]</scope>
    <source>
        <strain evidence="2 3">3127-1</strain>
    </source>
</reference>
<keyword evidence="3" id="KW-1185">Reference proteome</keyword>
<dbReference type="RefSeq" id="WP_108308083.1">
    <property type="nucleotide sequence ID" value="NZ_CP020921.1"/>
</dbReference>
<accession>A0A2R4VYF3</accession>
<sequence>MFKLSTKTRYGLRALCQLAQVKKGYTIPAHQLAKDQEISLSYLEQVLNVLKHHGIVESFKGPGGGYKLNVDPKKIIIKDVIEVLEGPVLITECSADPSKCHRAEDCLTRALWQKIGNQVNSFLGKITLNDLVKKNCKKLCK</sequence>
<dbReference type="GO" id="GO:0003700">
    <property type="term" value="F:DNA-binding transcription factor activity"/>
    <property type="evidence" value="ECO:0007669"/>
    <property type="project" value="TreeGrafter"/>
</dbReference>
<gene>
    <name evidence="2" type="ORF">TDSAC_0202</name>
</gene>
<dbReference type="GO" id="GO:0005829">
    <property type="term" value="C:cytosol"/>
    <property type="evidence" value="ECO:0007669"/>
    <property type="project" value="TreeGrafter"/>
</dbReference>
<evidence type="ECO:0000256" key="1">
    <source>
        <dbReference type="ARBA" id="ARBA00023125"/>
    </source>
</evidence>
<dbReference type="InterPro" id="IPR036388">
    <property type="entry name" value="WH-like_DNA-bd_sf"/>
</dbReference>
<evidence type="ECO:0000313" key="3">
    <source>
        <dbReference type="Proteomes" id="UP000244792"/>
    </source>
</evidence>
<dbReference type="NCBIfam" id="TIGR00738">
    <property type="entry name" value="rrf2_super"/>
    <property type="match status" value="1"/>
</dbReference>
<dbReference type="PANTHER" id="PTHR33221">
    <property type="entry name" value="WINGED HELIX-TURN-HELIX TRANSCRIPTIONAL REGULATOR, RRF2 FAMILY"/>
    <property type="match status" value="1"/>
</dbReference>
<dbReference type="InterPro" id="IPR030489">
    <property type="entry name" value="TR_Rrf2-type_CS"/>
</dbReference>
<name>A0A2R4VYF3_THEAF</name>
<dbReference type="Pfam" id="PF02082">
    <property type="entry name" value="Rrf2"/>
    <property type="match status" value="1"/>
</dbReference>
<dbReference type="InterPro" id="IPR000944">
    <property type="entry name" value="Tscrpt_reg_Rrf2"/>
</dbReference>
<dbReference type="PANTHER" id="PTHR33221:SF5">
    <property type="entry name" value="HTH-TYPE TRANSCRIPTIONAL REGULATOR ISCR"/>
    <property type="match status" value="1"/>
</dbReference>
<dbReference type="OrthoDB" id="9808360at2"/>
<dbReference type="PROSITE" id="PS51197">
    <property type="entry name" value="HTH_RRF2_2"/>
    <property type="match status" value="1"/>
</dbReference>
<dbReference type="KEGG" id="taci:TDSAC_0202"/>
<dbReference type="InterPro" id="IPR036390">
    <property type="entry name" value="WH_DNA-bd_sf"/>
</dbReference>